<dbReference type="InterPro" id="IPR005467">
    <property type="entry name" value="His_kinase_dom"/>
</dbReference>
<feature type="domain" description="Histidine kinase" evidence="14">
    <location>
        <begin position="741"/>
        <end position="955"/>
    </location>
</feature>
<dbReference type="Pfam" id="PF02518">
    <property type="entry name" value="HATPase_c"/>
    <property type="match status" value="1"/>
</dbReference>
<dbReference type="PROSITE" id="PS50110">
    <property type="entry name" value="RESPONSE_REGULATORY"/>
    <property type="match status" value="1"/>
</dbReference>
<feature type="transmembrane region" description="Helical" evidence="13">
    <location>
        <begin position="423"/>
        <end position="445"/>
    </location>
</feature>
<keyword evidence="13" id="KW-1133">Transmembrane helix</keyword>
<dbReference type="EMBL" id="SLZU01000017">
    <property type="protein sequence ID" value="TCS59930.1"/>
    <property type="molecule type" value="Genomic_DNA"/>
</dbReference>
<evidence type="ECO:0000256" key="5">
    <source>
        <dbReference type="ARBA" id="ARBA00022553"/>
    </source>
</evidence>
<dbReference type="FunFam" id="3.30.565.10:FF:000023">
    <property type="entry name" value="PAS domain-containing sensor histidine kinase"/>
    <property type="match status" value="1"/>
</dbReference>
<accession>A0A4R3J670</accession>
<dbReference type="CDD" id="cd16922">
    <property type="entry name" value="HATPase_EvgS-ArcB-TorS-like"/>
    <property type="match status" value="1"/>
</dbReference>
<feature type="modified residue" description="4-aspartylphosphate" evidence="12">
    <location>
        <position position="1032"/>
    </location>
</feature>
<protein>
    <recommendedName>
        <fullName evidence="3">histidine kinase</fullName>
        <ecNumber evidence="3">2.7.13.3</ecNumber>
    </recommendedName>
</protein>
<dbReference type="SMART" id="SM00388">
    <property type="entry name" value="HisKA"/>
    <property type="match status" value="1"/>
</dbReference>
<feature type="transmembrane region" description="Helical" evidence="13">
    <location>
        <begin position="490"/>
        <end position="513"/>
    </location>
</feature>
<organism evidence="16 17">
    <name type="scientific">Primorskyibacter sedentarius</name>
    <dbReference type="NCBI Taxonomy" id="745311"/>
    <lineage>
        <taxon>Bacteria</taxon>
        <taxon>Pseudomonadati</taxon>
        <taxon>Pseudomonadota</taxon>
        <taxon>Alphaproteobacteria</taxon>
        <taxon>Rhodobacterales</taxon>
        <taxon>Roseobacteraceae</taxon>
        <taxon>Primorskyibacter</taxon>
    </lineage>
</organism>
<dbReference type="Gene3D" id="3.40.50.2300">
    <property type="match status" value="1"/>
</dbReference>
<evidence type="ECO:0000259" key="15">
    <source>
        <dbReference type="PROSITE" id="PS50110"/>
    </source>
</evidence>
<gene>
    <name evidence="16" type="ORF">EDD52_11763</name>
</gene>
<feature type="transmembrane region" description="Helical" evidence="13">
    <location>
        <begin position="667"/>
        <end position="688"/>
    </location>
</feature>
<keyword evidence="6" id="KW-0808">Transferase</keyword>
<dbReference type="PROSITE" id="PS50109">
    <property type="entry name" value="HIS_KIN"/>
    <property type="match status" value="1"/>
</dbReference>
<name>A0A4R3J670_9RHOB</name>
<feature type="transmembrane region" description="Helical" evidence="13">
    <location>
        <begin position="451"/>
        <end position="469"/>
    </location>
</feature>
<dbReference type="InterPro" id="IPR004358">
    <property type="entry name" value="Sig_transdc_His_kin-like_C"/>
</dbReference>
<dbReference type="EC" id="2.7.13.3" evidence="3"/>
<dbReference type="SMART" id="SM00387">
    <property type="entry name" value="HATPase_c"/>
    <property type="match status" value="1"/>
</dbReference>
<evidence type="ECO:0000256" key="8">
    <source>
        <dbReference type="ARBA" id="ARBA00022777"/>
    </source>
</evidence>
<feature type="transmembrane region" description="Helical" evidence="13">
    <location>
        <begin position="172"/>
        <end position="195"/>
    </location>
</feature>
<keyword evidence="9" id="KW-0067">ATP-binding</keyword>
<feature type="transmembrane region" description="Helical" evidence="13">
    <location>
        <begin position="281"/>
        <end position="300"/>
    </location>
</feature>
<dbReference type="PRINTS" id="PR00344">
    <property type="entry name" value="BCTRLSENSOR"/>
</dbReference>
<dbReference type="AlphaFoldDB" id="A0A4R3J670"/>
<dbReference type="CDD" id="cd00082">
    <property type="entry name" value="HisKA"/>
    <property type="match status" value="1"/>
</dbReference>
<dbReference type="Proteomes" id="UP000295696">
    <property type="component" value="Unassembled WGS sequence"/>
</dbReference>
<dbReference type="SUPFAM" id="SSF55874">
    <property type="entry name" value="ATPase domain of HSP90 chaperone/DNA topoisomerase II/histidine kinase"/>
    <property type="match status" value="1"/>
</dbReference>
<dbReference type="InterPro" id="IPR003594">
    <property type="entry name" value="HATPase_dom"/>
</dbReference>
<dbReference type="SUPFAM" id="SSF47384">
    <property type="entry name" value="Homodimeric domain of signal transducing histidine kinase"/>
    <property type="match status" value="1"/>
</dbReference>
<comment type="subcellular location">
    <subcellularLocation>
        <location evidence="2">Cell membrane</location>
    </subcellularLocation>
</comment>
<evidence type="ECO:0000256" key="10">
    <source>
        <dbReference type="ARBA" id="ARBA00023012"/>
    </source>
</evidence>
<evidence type="ECO:0000256" key="3">
    <source>
        <dbReference type="ARBA" id="ARBA00012438"/>
    </source>
</evidence>
<evidence type="ECO:0000313" key="17">
    <source>
        <dbReference type="Proteomes" id="UP000295696"/>
    </source>
</evidence>
<reference evidence="16 17" key="1">
    <citation type="submission" date="2019-03" db="EMBL/GenBank/DDBJ databases">
        <title>Genomic Encyclopedia of Type Strains, Phase IV (KMG-IV): sequencing the most valuable type-strain genomes for metagenomic binning, comparative biology and taxonomic classification.</title>
        <authorList>
            <person name="Goeker M."/>
        </authorList>
    </citation>
    <scope>NUCLEOTIDE SEQUENCE [LARGE SCALE GENOMIC DNA]</scope>
    <source>
        <strain evidence="16 17">DSM 104836</strain>
    </source>
</reference>
<dbReference type="InterPro" id="IPR036097">
    <property type="entry name" value="HisK_dim/P_sf"/>
</dbReference>
<keyword evidence="17" id="KW-1185">Reference proteome</keyword>
<feature type="transmembrane region" description="Helical" evidence="13">
    <location>
        <begin position="201"/>
        <end position="230"/>
    </location>
</feature>
<dbReference type="GO" id="GO:0009927">
    <property type="term" value="F:histidine phosphotransfer kinase activity"/>
    <property type="evidence" value="ECO:0007669"/>
    <property type="project" value="TreeGrafter"/>
</dbReference>
<evidence type="ECO:0000256" key="11">
    <source>
        <dbReference type="ARBA" id="ARBA00023136"/>
    </source>
</evidence>
<dbReference type="InterPro" id="IPR001789">
    <property type="entry name" value="Sig_transdc_resp-reg_receiver"/>
</dbReference>
<dbReference type="PANTHER" id="PTHR43047">
    <property type="entry name" value="TWO-COMPONENT HISTIDINE PROTEIN KINASE"/>
    <property type="match status" value="1"/>
</dbReference>
<proteinExistence type="predicted"/>
<keyword evidence="8 16" id="KW-0418">Kinase</keyword>
<feature type="transmembrane region" description="Helical" evidence="13">
    <location>
        <begin position="242"/>
        <end position="261"/>
    </location>
</feature>
<dbReference type="Gene3D" id="1.10.4160.10">
    <property type="entry name" value="Hydantoin permease"/>
    <property type="match status" value="1"/>
</dbReference>
<dbReference type="GO" id="GO:0005524">
    <property type="term" value="F:ATP binding"/>
    <property type="evidence" value="ECO:0007669"/>
    <property type="project" value="UniProtKB-KW"/>
</dbReference>
<dbReference type="GO" id="GO:0000155">
    <property type="term" value="F:phosphorelay sensor kinase activity"/>
    <property type="evidence" value="ECO:0007669"/>
    <property type="project" value="InterPro"/>
</dbReference>
<feature type="transmembrane region" description="Helical" evidence="13">
    <location>
        <begin position="321"/>
        <end position="354"/>
    </location>
</feature>
<dbReference type="Gene3D" id="3.30.565.10">
    <property type="entry name" value="Histidine kinase-like ATPase, C-terminal domain"/>
    <property type="match status" value="1"/>
</dbReference>
<dbReference type="Gene3D" id="1.10.287.130">
    <property type="match status" value="1"/>
</dbReference>
<evidence type="ECO:0000313" key="16">
    <source>
        <dbReference type="EMBL" id="TCS59930.1"/>
    </source>
</evidence>
<feature type="transmembrane region" description="Helical" evidence="13">
    <location>
        <begin position="366"/>
        <end position="391"/>
    </location>
</feature>
<evidence type="ECO:0000256" key="6">
    <source>
        <dbReference type="ARBA" id="ARBA00022679"/>
    </source>
</evidence>
<dbReference type="PANTHER" id="PTHR43047:SF72">
    <property type="entry name" value="OSMOSENSING HISTIDINE PROTEIN KINASE SLN1"/>
    <property type="match status" value="1"/>
</dbReference>
<evidence type="ECO:0000256" key="2">
    <source>
        <dbReference type="ARBA" id="ARBA00004236"/>
    </source>
</evidence>
<dbReference type="InterPro" id="IPR011006">
    <property type="entry name" value="CheY-like_superfamily"/>
</dbReference>
<feature type="transmembrane region" description="Helical" evidence="13">
    <location>
        <begin position="136"/>
        <end position="160"/>
    </location>
</feature>
<dbReference type="Pfam" id="PF00072">
    <property type="entry name" value="Response_reg"/>
    <property type="match status" value="1"/>
</dbReference>
<feature type="transmembrane region" description="Helical" evidence="13">
    <location>
        <begin position="519"/>
        <end position="538"/>
    </location>
</feature>
<feature type="transmembrane region" description="Helical" evidence="13">
    <location>
        <begin position="108"/>
        <end position="130"/>
    </location>
</feature>
<feature type="domain" description="Response regulatory" evidence="15">
    <location>
        <begin position="983"/>
        <end position="1099"/>
    </location>
</feature>
<evidence type="ECO:0000256" key="13">
    <source>
        <dbReference type="SAM" id="Phobius"/>
    </source>
</evidence>
<evidence type="ECO:0000256" key="4">
    <source>
        <dbReference type="ARBA" id="ARBA00022475"/>
    </source>
</evidence>
<evidence type="ECO:0000256" key="7">
    <source>
        <dbReference type="ARBA" id="ARBA00022741"/>
    </source>
</evidence>
<evidence type="ECO:0000256" key="9">
    <source>
        <dbReference type="ARBA" id="ARBA00022840"/>
    </source>
</evidence>
<dbReference type="SMART" id="SM00448">
    <property type="entry name" value="REC"/>
    <property type="match status" value="1"/>
</dbReference>
<dbReference type="InterPro" id="IPR003661">
    <property type="entry name" value="HisK_dim/P_dom"/>
</dbReference>
<dbReference type="GO" id="GO:0005886">
    <property type="term" value="C:plasma membrane"/>
    <property type="evidence" value="ECO:0007669"/>
    <property type="project" value="UniProtKB-SubCell"/>
</dbReference>
<keyword evidence="10" id="KW-0902">Two-component regulatory system</keyword>
<feature type="transmembrane region" description="Helical" evidence="13">
    <location>
        <begin position="634"/>
        <end position="655"/>
    </location>
</feature>
<keyword evidence="4" id="KW-1003">Cell membrane</keyword>
<evidence type="ECO:0000259" key="14">
    <source>
        <dbReference type="PROSITE" id="PS50109"/>
    </source>
</evidence>
<evidence type="ECO:0000256" key="12">
    <source>
        <dbReference type="PROSITE-ProRule" id="PRU00169"/>
    </source>
</evidence>
<dbReference type="Pfam" id="PF00512">
    <property type="entry name" value="HisKA"/>
    <property type="match status" value="1"/>
</dbReference>
<keyword evidence="7" id="KW-0547">Nucleotide-binding</keyword>
<keyword evidence="5 12" id="KW-0597">Phosphoprotein</keyword>
<evidence type="ECO:0000256" key="1">
    <source>
        <dbReference type="ARBA" id="ARBA00000085"/>
    </source>
</evidence>
<dbReference type="InterPro" id="IPR036890">
    <property type="entry name" value="HATPase_C_sf"/>
</dbReference>
<keyword evidence="13" id="KW-0812">Transmembrane</keyword>
<comment type="catalytic activity">
    <reaction evidence="1">
        <text>ATP + protein L-histidine = ADP + protein N-phospho-L-histidine.</text>
        <dbReference type="EC" id="2.7.13.3"/>
    </reaction>
</comment>
<sequence>MLQCSIRRMTYRSARFSSPLSQRAFLCHLAGWAVPSLVSDMMRRYCANAEKADRSKKGAALDREDMVVAFRATGGRRSYNRWVANETMEDFALRFTARRARRWSYGRVANTALGSISFLALEAIGGAITLTYGFDAAILAIMLAGLILFLTGLPISYYAARYGVDIDLLTRGAGFGYIGSTITSLIYASFTFIFFALEAAILALALDFCFGVPVAVGYLLSAIIVIPLVVNGFSKISAFQAWTQPIWVALHILPFLLLALSGADLSAWTGFTGARGEAGPTMMMVGAAMGVVLSLIAQIGEQVDILRFLPEPRTPRDRWRWWMALLTAGPGWTVLGVVKMLAGSFLVTLAVAAAVPLREATDPTRMYYVAFETVMPSALIALVLTGAFVILSQLKINVTNAYAGSIAWSNFFSRLTHSHPGRVVWLIFNVGIALILMELGVFHAIEAILGLYSHVALAWIGALTADLVINKPLGLSPRGIEFRRAHLYDINPVGTGAMGAAVVLSLLAWGGMFGPLAESFSALIALLVALLMAPLIAWRTKGRYYIARPVPDLGSGSEPQPGQTTTCYVCEFRFDNEDMTHCPFYAGPICSLCCTLDASCRDACKPQARIDHVFISAMKRWLPERLYRMLATRVALFIMATVLPVSVFALLLLVIRSNAASSNLDAVLAIIFCSVLVVVGVIVWTFILTAESHHKARHEADIQTQRLLQEIRAHERTDAALQAAKEKAEAANLAKTRYMAGISHELRTPLNAIYGYAQVLERDGDLPRNRRGAVLAIRRGSEHLAGLIENLLDISKIEAGRLEIHRDRINLPALLNQISAIFERQAREKGLDFGIRIEGNLPDWIDFDAKRLRQILINLLSNAISYTASGSVSLSLSYRNEIARFEISDTGIGIDPEQVDRIWKPFERLTQKSAGGSGLGLTITRLLVEILGGEITVDTEKGKGSTFSVRLMLPSVQGVAPLGPTWRRTDQTSATGYTGARKTIMAVDDDTDHLNLLETVLRPLGFLLQPFSDAKTALTFVDELTPDLFLLDIDMPDMTGWELAEKLRENPKYRATPIVMVTGHALEARQPVNRNGLYDAFVVKPYSLNDLVSRMAALLKVDLTFNEAEHGNAPEQGLPADALQRLIGLADIGHAAGMVRELDALEKGGQLDAPLRARLDGYLAEYDLAGIARVLKEMET</sequence>
<comment type="caution">
    <text evidence="16">The sequence shown here is derived from an EMBL/GenBank/DDBJ whole genome shotgun (WGS) entry which is preliminary data.</text>
</comment>
<keyword evidence="11 13" id="KW-0472">Membrane</keyword>
<dbReference type="SUPFAM" id="SSF52172">
    <property type="entry name" value="CheY-like"/>
    <property type="match status" value="1"/>
</dbReference>